<dbReference type="EMBL" id="JOJR01000367">
    <property type="protein sequence ID" value="RCN38925.1"/>
    <property type="molecule type" value="Genomic_DNA"/>
</dbReference>
<organism evidence="1 2">
    <name type="scientific">Ancylostoma caninum</name>
    <name type="common">Dog hookworm</name>
    <dbReference type="NCBI Taxonomy" id="29170"/>
    <lineage>
        <taxon>Eukaryota</taxon>
        <taxon>Metazoa</taxon>
        <taxon>Ecdysozoa</taxon>
        <taxon>Nematoda</taxon>
        <taxon>Chromadorea</taxon>
        <taxon>Rhabditida</taxon>
        <taxon>Rhabditina</taxon>
        <taxon>Rhabditomorpha</taxon>
        <taxon>Strongyloidea</taxon>
        <taxon>Ancylostomatidae</taxon>
        <taxon>Ancylostomatinae</taxon>
        <taxon>Ancylostoma</taxon>
    </lineage>
</organism>
<comment type="caution">
    <text evidence="1">The sequence shown here is derived from an EMBL/GenBank/DDBJ whole genome shotgun (WGS) entry which is preliminary data.</text>
</comment>
<evidence type="ECO:0000313" key="1">
    <source>
        <dbReference type="EMBL" id="RCN38925.1"/>
    </source>
</evidence>
<proteinExistence type="predicted"/>
<name>A0A368G7H7_ANCCA</name>
<evidence type="ECO:0000313" key="2">
    <source>
        <dbReference type="Proteomes" id="UP000252519"/>
    </source>
</evidence>
<keyword evidence="2" id="KW-1185">Reference proteome</keyword>
<accession>A0A368G7H7</accession>
<protein>
    <submittedName>
        <fullName evidence="1">Uncharacterized protein</fullName>
    </submittedName>
</protein>
<reference evidence="1 2" key="1">
    <citation type="submission" date="2014-10" db="EMBL/GenBank/DDBJ databases">
        <title>Draft genome of the hookworm Ancylostoma caninum.</title>
        <authorList>
            <person name="Mitreva M."/>
        </authorList>
    </citation>
    <scope>NUCLEOTIDE SEQUENCE [LARGE SCALE GENOMIC DNA]</scope>
    <source>
        <strain evidence="1 2">Baltimore</strain>
    </source>
</reference>
<dbReference type="AlphaFoldDB" id="A0A368G7H7"/>
<dbReference type="Proteomes" id="UP000252519">
    <property type="component" value="Unassembled WGS sequence"/>
</dbReference>
<sequence>MTFSAVYGAFPSAVSAESFLYDSEEIIYRTPMTIIDVRNEVYEVPKSTTPRMSVFYGTRENRISNHLTSEERRSILAYLEPSAKVCDFC</sequence>
<gene>
    <name evidence="1" type="ORF">ANCCAN_15152</name>
</gene>